<evidence type="ECO:0000313" key="2">
    <source>
        <dbReference type="Proteomes" id="UP001280121"/>
    </source>
</evidence>
<dbReference type="Proteomes" id="UP001280121">
    <property type="component" value="Unassembled WGS sequence"/>
</dbReference>
<name>A0AAD9WYW3_9ROSI</name>
<evidence type="ECO:0000313" key="1">
    <source>
        <dbReference type="EMBL" id="KAK2647673.1"/>
    </source>
</evidence>
<organism evidence="1 2">
    <name type="scientific">Dipteronia dyeriana</name>
    <dbReference type="NCBI Taxonomy" id="168575"/>
    <lineage>
        <taxon>Eukaryota</taxon>
        <taxon>Viridiplantae</taxon>
        <taxon>Streptophyta</taxon>
        <taxon>Embryophyta</taxon>
        <taxon>Tracheophyta</taxon>
        <taxon>Spermatophyta</taxon>
        <taxon>Magnoliopsida</taxon>
        <taxon>eudicotyledons</taxon>
        <taxon>Gunneridae</taxon>
        <taxon>Pentapetalae</taxon>
        <taxon>rosids</taxon>
        <taxon>malvids</taxon>
        <taxon>Sapindales</taxon>
        <taxon>Sapindaceae</taxon>
        <taxon>Hippocastanoideae</taxon>
        <taxon>Acereae</taxon>
        <taxon>Dipteronia</taxon>
    </lineage>
</organism>
<reference evidence="1" key="1">
    <citation type="journal article" date="2023" name="Plant J.">
        <title>Genome sequences and population genomics provide insights into the demographic history, inbreeding, and mutation load of two 'living fossil' tree species of Dipteronia.</title>
        <authorList>
            <person name="Feng Y."/>
            <person name="Comes H.P."/>
            <person name="Chen J."/>
            <person name="Zhu S."/>
            <person name="Lu R."/>
            <person name="Zhang X."/>
            <person name="Li P."/>
            <person name="Qiu J."/>
            <person name="Olsen K.M."/>
            <person name="Qiu Y."/>
        </authorList>
    </citation>
    <scope>NUCLEOTIDE SEQUENCE</scope>
    <source>
        <strain evidence="1">KIB01</strain>
    </source>
</reference>
<proteinExistence type="predicted"/>
<gene>
    <name evidence="1" type="ORF">Ddye_015162</name>
</gene>
<comment type="caution">
    <text evidence="1">The sequence shown here is derived from an EMBL/GenBank/DDBJ whole genome shotgun (WGS) entry which is preliminary data.</text>
</comment>
<accession>A0AAD9WYW3</accession>
<protein>
    <submittedName>
        <fullName evidence="1">Uncharacterized protein</fullName>
    </submittedName>
</protein>
<dbReference type="EMBL" id="JANJYI010000005">
    <property type="protein sequence ID" value="KAK2647673.1"/>
    <property type="molecule type" value="Genomic_DNA"/>
</dbReference>
<dbReference type="AlphaFoldDB" id="A0AAD9WYW3"/>
<sequence>MVSESTLIAEQHKAFEHALAIYSDKEMIEGGGTILLQPLVVARLWKKSRSIMRSLWRI</sequence>
<keyword evidence="2" id="KW-1185">Reference proteome</keyword>